<keyword evidence="16" id="KW-1185">Reference proteome</keyword>
<dbReference type="AlphaFoldDB" id="A0A9J6P2T5"/>
<evidence type="ECO:0000256" key="10">
    <source>
        <dbReference type="ARBA" id="ARBA00037387"/>
    </source>
</evidence>
<evidence type="ECO:0000256" key="13">
    <source>
        <dbReference type="ARBA" id="ARBA00042859"/>
    </source>
</evidence>
<evidence type="ECO:0000256" key="9">
    <source>
        <dbReference type="ARBA" id="ARBA00023136"/>
    </source>
</evidence>
<dbReference type="GO" id="GO:0009401">
    <property type="term" value="P:phosphoenolpyruvate-dependent sugar phosphotransferase system"/>
    <property type="evidence" value="ECO:0007669"/>
    <property type="project" value="UniProtKB-KW"/>
</dbReference>
<feature type="transmembrane region" description="Helical" evidence="14">
    <location>
        <begin position="222"/>
        <end position="241"/>
    </location>
</feature>
<gene>
    <name evidence="15" type="ORF">KDK92_13245</name>
</gene>
<sequence>MSLLNFIVENIFKSPHLFLGLIAFIGLIIQRKSISDVLKGTFKTVLGVLILNKGVEIIAGIINPAALIFTKLYGVSAETTLNPIGIGTFTIEYGSVIGGVMVLAFLMNIIIARYTKFKNVFLTGHILYWMAFIFVAVGVESNLSGIWLLVFSTVMLTIYIVITPALIKPFVKEVTGSDDFTIGHTTVGLSLIGAYIGKWFGDKSKSTEDIKIPKGFEFLREIAISTGLVIFIFYVVVGFIAGTSLRIEIFGEVNGEIGKYIVYSFTQGFTFGAGITILLLGVRMMLGEIVPAFKGIADRFIPDAVPALDCPLIFPYAPNAVLIGFIVSMIASVITISLLAVSGKLSFAVLPLTVACFFDIGPAAVFGNATGGKRGAILASIICGVFLIVFEAISIPLLQNTVSDFVQAFGGNDFSIWTIVTRFITKIFGM</sequence>
<keyword evidence="6" id="KW-0598">Phosphotransferase system</keyword>
<keyword evidence="8 14" id="KW-1133">Transmembrane helix</keyword>
<dbReference type="InterPro" id="IPR051562">
    <property type="entry name" value="Ascorbate-PTS_EIIC"/>
</dbReference>
<feature type="transmembrane region" description="Helical" evidence="14">
    <location>
        <begin position="321"/>
        <end position="341"/>
    </location>
</feature>
<evidence type="ECO:0000256" key="14">
    <source>
        <dbReference type="SAM" id="Phobius"/>
    </source>
</evidence>
<comment type="subcellular location">
    <subcellularLocation>
        <location evidence="1">Cell membrane</location>
        <topology evidence="1">Multi-pass membrane protein</topology>
    </subcellularLocation>
</comment>
<evidence type="ECO:0000256" key="5">
    <source>
        <dbReference type="ARBA" id="ARBA00022597"/>
    </source>
</evidence>
<feature type="transmembrane region" description="Helical" evidence="14">
    <location>
        <begin position="376"/>
        <end position="399"/>
    </location>
</feature>
<dbReference type="Pfam" id="PF03611">
    <property type="entry name" value="EIIC-GAT"/>
    <property type="match status" value="1"/>
</dbReference>
<evidence type="ECO:0000313" key="16">
    <source>
        <dbReference type="Proteomes" id="UP001056429"/>
    </source>
</evidence>
<protein>
    <recommendedName>
        <fullName evidence="12">Ascorbate-specific PTS system EIIC component</fullName>
    </recommendedName>
    <alternativeName>
        <fullName evidence="13">Ascorbate-specific permease IIC component UlaA</fullName>
    </alternativeName>
</protein>
<feature type="transmembrane region" description="Helical" evidence="14">
    <location>
        <begin position="93"/>
        <end position="112"/>
    </location>
</feature>
<accession>A0A9J6P2T5</accession>
<feature type="transmembrane region" description="Helical" evidence="14">
    <location>
        <begin position="347"/>
        <end position="369"/>
    </location>
</feature>
<reference evidence="15" key="1">
    <citation type="journal article" date="2021" name="mSystems">
        <title>Bacteria and Archaea Synergistically Convert Glycine Betaine to Biogenic Methane in the Formosa Cold Seep of the South China Sea.</title>
        <authorList>
            <person name="Li L."/>
            <person name="Zhang W."/>
            <person name="Zhang S."/>
            <person name="Song L."/>
            <person name="Sun Q."/>
            <person name="Zhang H."/>
            <person name="Xiang H."/>
            <person name="Dong X."/>
        </authorList>
    </citation>
    <scope>NUCLEOTIDE SEQUENCE</scope>
    <source>
        <strain evidence="15">ZWT</strain>
    </source>
</reference>
<proteinExistence type="inferred from homology"/>
<comment type="caution">
    <text evidence="15">The sequence shown here is derived from an EMBL/GenBank/DDBJ whole genome shotgun (WGS) entry which is preliminary data.</text>
</comment>
<evidence type="ECO:0000256" key="11">
    <source>
        <dbReference type="ARBA" id="ARBA00038218"/>
    </source>
</evidence>
<dbReference type="EMBL" id="JAGSOJ010000002">
    <property type="protein sequence ID" value="MCM1990692.1"/>
    <property type="molecule type" value="Genomic_DNA"/>
</dbReference>
<comment type="subunit">
    <text evidence="2">Homodimer.</text>
</comment>
<evidence type="ECO:0000256" key="7">
    <source>
        <dbReference type="ARBA" id="ARBA00022692"/>
    </source>
</evidence>
<evidence type="ECO:0000256" key="4">
    <source>
        <dbReference type="ARBA" id="ARBA00022475"/>
    </source>
</evidence>
<dbReference type="RefSeq" id="WP_250859784.1">
    <property type="nucleotide sequence ID" value="NZ_JAGSOJ010000002.1"/>
</dbReference>
<keyword evidence="5" id="KW-0762">Sugar transport</keyword>
<keyword evidence="3" id="KW-0813">Transport</keyword>
<keyword evidence="9 14" id="KW-0472">Membrane</keyword>
<feature type="transmembrane region" description="Helical" evidence="14">
    <location>
        <begin position="261"/>
        <end position="282"/>
    </location>
</feature>
<dbReference type="NCBIfam" id="NF006920">
    <property type="entry name" value="PRK09410.1-2"/>
    <property type="match status" value="1"/>
</dbReference>
<evidence type="ECO:0000313" key="15">
    <source>
        <dbReference type="EMBL" id="MCM1990692.1"/>
    </source>
</evidence>
<feature type="transmembrane region" description="Helical" evidence="14">
    <location>
        <begin position="50"/>
        <end position="73"/>
    </location>
</feature>
<keyword evidence="7 14" id="KW-0812">Transmembrane</keyword>
<comment type="similarity">
    <text evidence="11">Belongs to the UlaA family.</text>
</comment>
<evidence type="ECO:0000256" key="8">
    <source>
        <dbReference type="ARBA" id="ARBA00022989"/>
    </source>
</evidence>
<comment type="function">
    <text evidence="10">The phosphoenolpyruvate-dependent sugar phosphotransferase system (sugar PTS), a major carbohydrate active transport system, catalyzes the phosphorylation of incoming sugar substrates concomitantly with their translocation across the cell membrane. The enzyme II UlaABC PTS system is involved in ascorbate transport.</text>
</comment>
<keyword evidence="4" id="KW-1003">Cell membrane</keyword>
<evidence type="ECO:0000256" key="2">
    <source>
        <dbReference type="ARBA" id="ARBA00011738"/>
    </source>
</evidence>
<dbReference type="PANTHER" id="PTHR33843">
    <property type="entry name" value="ASCORBATE-SPECIFIC PTS SYSTEM EIIC COMPONENT"/>
    <property type="match status" value="1"/>
</dbReference>
<evidence type="ECO:0000256" key="12">
    <source>
        <dbReference type="ARBA" id="ARBA00039702"/>
    </source>
</evidence>
<evidence type="ECO:0000256" key="3">
    <source>
        <dbReference type="ARBA" id="ARBA00022448"/>
    </source>
</evidence>
<feature type="transmembrane region" description="Helical" evidence="14">
    <location>
        <begin position="119"/>
        <end position="139"/>
    </location>
</feature>
<evidence type="ECO:0000256" key="6">
    <source>
        <dbReference type="ARBA" id="ARBA00022683"/>
    </source>
</evidence>
<reference evidence="15" key="2">
    <citation type="submission" date="2021-04" db="EMBL/GenBank/DDBJ databases">
        <authorList>
            <person name="Dong X."/>
        </authorList>
    </citation>
    <scope>NUCLEOTIDE SEQUENCE</scope>
    <source>
        <strain evidence="15">ZWT</strain>
    </source>
</reference>
<organism evidence="15 16">
    <name type="scientific">Oceanirhabdus seepicola</name>
    <dbReference type="NCBI Taxonomy" id="2828781"/>
    <lineage>
        <taxon>Bacteria</taxon>
        <taxon>Bacillati</taxon>
        <taxon>Bacillota</taxon>
        <taxon>Clostridia</taxon>
        <taxon>Eubacteriales</taxon>
        <taxon>Clostridiaceae</taxon>
        <taxon>Oceanirhabdus</taxon>
    </lineage>
</organism>
<evidence type="ECO:0000256" key="1">
    <source>
        <dbReference type="ARBA" id="ARBA00004651"/>
    </source>
</evidence>
<name>A0A9J6P2T5_9CLOT</name>
<dbReference type="PANTHER" id="PTHR33843:SF4">
    <property type="entry name" value="ASCORBATE-SPECIFIC PTS SYSTEM EIIC COMPONENT"/>
    <property type="match status" value="1"/>
</dbReference>
<dbReference type="GO" id="GO:0005886">
    <property type="term" value="C:plasma membrane"/>
    <property type="evidence" value="ECO:0007669"/>
    <property type="project" value="UniProtKB-SubCell"/>
</dbReference>
<dbReference type="Proteomes" id="UP001056429">
    <property type="component" value="Unassembled WGS sequence"/>
</dbReference>
<feature type="transmembrane region" description="Helical" evidence="14">
    <location>
        <begin position="145"/>
        <end position="167"/>
    </location>
</feature>
<feature type="transmembrane region" description="Helical" evidence="14">
    <location>
        <begin position="12"/>
        <end position="29"/>
    </location>
</feature>
<dbReference type="InterPro" id="IPR004703">
    <property type="entry name" value="PTS_sugar-sp_permease"/>
</dbReference>